<sequence>MSDTLNDAPVLDLLARMTADSLAASSLDSETLILVRIAALVAVDAAPVSYALNLEAAAEGGLDIDSIRGVLTAIAPIVGTARVAAATGNIVKALAAEVALADLEVAELYDEDEDDWEDDEDEEDEEDEEDDRP</sequence>
<reference evidence="2 3" key="1">
    <citation type="journal article" date="2019" name="Int. J. Syst. Evol. Microbiol.">
        <title>The Global Catalogue of Microorganisms (GCM) 10K type strain sequencing project: providing services to taxonomists for standard genome sequencing and annotation.</title>
        <authorList>
            <consortium name="The Broad Institute Genomics Platform"/>
            <consortium name="The Broad Institute Genome Sequencing Center for Infectious Disease"/>
            <person name="Wu L."/>
            <person name="Ma J."/>
        </authorList>
    </citation>
    <scope>NUCLEOTIDE SEQUENCE [LARGE SCALE GENOMIC DNA]</scope>
    <source>
        <strain evidence="2 3">JCM 14901</strain>
    </source>
</reference>
<keyword evidence="3" id="KW-1185">Reference proteome</keyword>
<dbReference type="EMBL" id="BAAAOG010000001">
    <property type="protein sequence ID" value="GAA1943077.1"/>
    <property type="molecule type" value="Genomic_DNA"/>
</dbReference>
<protein>
    <recommendedName>
        <fullName evidence="4">Carboxymuconolactone decarboxylase</fullName>
    </recommendedName>
</protein>
<dbReference type="Gene3D" id="1.20.1290.10">
    <property type="entry name" value="AhpD-like"/>
    <property type="match status" value="1"/>
</dbReference>
<evidence type="ECO:0008006" key="4">
    <source>
        <dbReference type="Google" id="ProtNLM"/>
    </source>
</evidence>
<accession>A0ABN2Q375</accession>
<gene>
    <name evidence="2" type="ORF">GCM10009776_01030</name>
</gene>
<evidence type="ECO:0000313" key="3">
    <source>
        <dbReference type="Proteomes" id="UP001499933"/>
    </source>
</evidence>
<evidence type="ECO:0000313" key="2">
    <source>
        <dbReference type="EMBL" id="GAA1943077.1"/>
    </source>
</evidence>
<name>A0ABN2Q375_9MICO</name>
<proteinExistence type="predicted"/>
<dbReference type="RefSeq" id="WP_344090069.1">
    <property type="nucleotide sequence ID" value="NZ_BAAAOG010000001.1"/>
</dbReference>
<dbReference type="Proteomes" id="UP001499933">
    <property type="component" value="Unassembled WGS sequence"/>
</dbReference>
<dbReference type="SUPFAM" id="SSF69118">
    <property type="entry name" value="AhpD-like"/>
    <property type="match status" value="1"/>
</dbReference>
<organism evidence="2 3">
    <name type="scientific">Microbacterium deminutum</name>
    <dbReference type="NCBI Taxonomy" id="344164"/>
    <lineage>
        <taxon>Bacteria</taxon>
        <taxon>Bacillati</taxon>
        <taxon>Actinomycetota</taxon>
        <taxon>Actinomycetes</taxon>
        <taxon>Micrococcales</taxon>
        <taxon>Microbacteriaceae</taxon>
        <taxon>Microbacterium</taxon>
    </lineage>
</organism>
<dbReference type="InterPro" id="IPR029032">
    <property type="entry name" value="AhpD-like"/>
</dbReference>
<comment type="caution">
    <text evidence="2">The sequence shown here is derived from an EMBL/GenBank/DDBJ whole genome shotgun (WGS) entry which is preliminary data.</text>
</comment>
<evidence type="ECO:0000256" key="1">
    <source>
        <dbReference type="SAM" id="MobiDB-lite"/>
    </source>
</evidence>
<feature type="region of interest" description="Disordered" evidence="1">
    <location>
        <begin position="108"/>
        <end position="133"/>
    </location>
</feature>